<dbReference type="Gene3D" id="2.60.120.10">
    <property type="entry name" value="Jelly Rolls"/>
    <property type="match status" value="1"/>
</dbReference>
<gene>
    <name evidence="6" type="ORF">H5J25_14830</name>
</gene>
<dbReference type="InterPro" id="IPR036388">
    <property type="entry name" value="WH-like_DNA-bd_sf"/>
</dbReference>
<evidence type="ECO:0000259" key="4">
    <source>
        <dbReference type="PROSITE" id="PS50042"/>
    </source>
</evidence>
<keyword evidence="1" id="KW-0805">Transcription regulation</keyword>
<evidence type="ECO:0000313" key="6">
    <source>
        <dbReference type="EMBL" id="QQV76686.1"/>
    </source>
</evidence>
<dbReference type="GO" id="GO:0005829">
    <property type="term" value="C:cytosol"/>
    <property type="evidence" value="ECO:0007669"/>
    <property type="project" value="TreeGrafter"/>
</dbReference>
<dbReference type="KEGG" id="sari:H5J25_14830"/>
<sequence length="279" mass="31017">MANGSVRTIAMLRADPRLANSLADTRLASFPFLTPEERAAMRDCAATRRPVRIGMELVREGDPVDTVYFLEDGWACQYTTTRDGRRQISALLLPGDICNLDALLFRQLDVGVRMLTHGSVLAVPRERVATLAANYPGIMQCFTWLGLSENTILSRRTLCLGRLSARERLAHLLCELAVRLGHVASEGPVTFAMPLTQEHIADVLGLTPVHVNRSFRQLRTEGLLSSTRGTIGVCDIVALRRAGEFQPGYLHVQELRNGSTIDLRDANRRETLHMFEGPR</sequence>
<evidence type="ECO:0000256" key="2">
    <source>
        <dbReference type="ARBA" id="ARBA00023125"/>
    </source>
</evidence>
<dbReference type="PROSITE" id="PS50042">
    <property type="entry name" value="CNMP_BINDING_3"/>
    <property type="match status" value="1"/>
</dbReference>
<dbReference type="SMART" id="SM00100">
    <property type="entry name" value="cNMP"/>
    <property type="match status" value="1"/>
</dbReference>
<accession>A0A974NTM1</accession>
<proteinExistence type="predicted"/>
<dbReference type="SUPFAM" id="SSF46785">
    <property type="entry name" value="Winged helix' DNA-binding domain"/>
    <property type="match status" value="1"/>
</dbReference>
<dbReference type="PANTHER" id="PTHR24567:SF68">
    <property type="entry name" value="DNA-BINDING TRANSCRIPTIONAL DUAL REGULATOR CRP"/>
    <property type="match status" value="1"/>
</dbReference>
<name>A0A974NTM1_9SPHN</name>
<feature type="domain" description="HTH crp-type" evidence="5">
    <location>
        <begin position="163"/>
        <end position="237"/>
    </location>
</feature>
<keyword evidence="3" id="KW-0804">Transcription</keyword>
<dbReference type="SMART" id="SM00419">
    <property type="entry name" value="HTH_CRP"/>
    <property type="match status" value="1"/>
</dbReference>
<dbReference type="InterPro" id="IPR050397">
    <property type="entry name" value="Env_Response_Regulators"/>
</dbReference>
<dbReference type="InterPro" id="IPR012318">
    <property type="entry name" value="HTH_CRP"/>
</dbReference>
<dbReference type="Proteomes" id="UP000595894">
    <property type="component" value="Chromosome"/>
</dbReference>
<evidence type="ECO:0000313" key="7">
    <source>
        <dbReference type="Proteomes" id="UP000595894"/>
    </source>
</evidence>
<dbReference type="InterPro" id="IPR000595">
    <property type="entry name" value="cNMP-bd_dom"/>
</dbReference>
<dbReference type="EMBL" id="CP061035">
    <property type="protein sequence ID" value="QQV76686.1"/>
    <property type="molecule type" value="Genomic_DNA"/>
</dbReference>
<dbReference type="PROSITE" id="PS51063">
    <property type="entry name" value="HTH_CRP_2"/>
    <property type="match status" value="1"/>
</dbReference>
<dbReference type="InterPro" id="IPR018490">
    <property type="entry name" value="cNMP-bd_dom_sf"/>
</dbReference>
<dbReference type="SUPFAM" id="SSF51206">
    <property type="entry name" value="cAMP-binding domain-like"/>
    <property type="match status" value="1"/>
</dbReference>
<dbReference type="GO" id="GO:0003700">
    <property type="term" value="F:DNA-binding transcription factor activity"/>
    <property type="evidence" value="ECO:0007669"/>
    <property type="project" value="TreeGrafter"/>
</dbReference>
<dbReference type="AlphaFoldDB" id="A0A974NTM1"/>
<dbReference type="PANTHER" id="PTHR24567">
    <property type="entry name" value="CRP FAMILY TRANSCRIPTIONAL REGULATORY PROTEIN"/>
    <property type="match status" value="1"/>
</dbReference>
<dbReference type="Gene3D" id="1.10.10.10">
    <property type="entry name" value="Winged helix-like DNA-binding domain superfamily/Winged helix DNA-binding domain"/>
    <property type="match status" value="1"/>
</dbReference>
<dbReference type="InterPro" id="IPR014710">
    <property type="entry name" value="RmlC-like_jellyroll"/>
</dbReference>
<dbReference type="CDD" id="cd00038">
    <property type="entry name" value="CAP_ED"/>
    <property type="match status" value="1"/>
</dbReference>
<reference evidence="7" key="1">
    <citation type="submission" date="2020-09" db="EMBL/GenBank/DDBJ databases">
        <title>Sphingomonas sp., a new species isolated from pork steak.</title>
        <authorList>
            <person name="Heidler von Heilborn D."/>
        </authorList>
    </citation>
    <scope>NUCLEOTIDE SEQUENCE [LARGE SCALE GENOMIC DNA]</scope>
</reference>
<protein>
    <submittedName>
        <fullName evidence="6">Crp/Fnr family transcriptional regulator</fullName>
    </submittedName>
</protein>
<dbReference type="RefSeq" id="WP_202092284.1">
    <property type="nucleotide sequence ID" value="NZ_CP061035.1"/>
</dbReference>
<feature type="domain" description="Cyclic nucleotide-binding" evidence="4">
    <location>
        <begin position="29"/>
        <end position="133"/>
    </location>
</feature>
<organism evidence="6 7">
    <name type="scientific">Sphingomonas aliaeris</name>
    <dbReference type="NCBI Taxonomy" id="2759526"/>
    <lineage>
        <taxon>Bacteria</taxon>
        <taxon>Pseudomonadati</taxon>
        <taxon>Pseudomonadota</taxon>
        <taxon>Alphaproteobacteria</taxon>
        <taxon>Sphingomonadales</taxon>
        <taxon>Sphingomonadaceae</taxon>
        <taxon>Sphingomonas</taxon>
    </lineage>
</organism>
<dbReference type="Pfam" id="PF13545">
    <property type="entry name" value="HTH_Crp_2"/>
    <property type="match status" value="1"/>
</dbReference>
<dbReference type="Pfam" id="PF00027">
    <property type="entry name" value="cNMP_binding"/>
    <property type="match status" value="1"/>
</dbReference>
<evidence type="ECO:0000259" key="5">
    <source>
        <dbReference type="PROSITE" id="PS51063"/>
    </source>
</evidence>
<dbReference type="GO" id="GO:0003677">
    <property type="term" value="F:DNA binding"/>
    <property type="evidence" value="ECO:0007669"/>
    <property type="project" value="UniProtKB-KW"/>
</dbReference>
<evidence type="ECO:0000256" key="1">
    <source>
        <dbReference type="ARBA" id="ARBA00023015"/>
    </source>
</evidence>
<evidence type="ECO:0000256" key="3">
    <source>
        <dbReference type="ARBA" id="ARBA00023163"/>
    </source>
</evidence>
<keyword evidence="7" id="KW-1185">Reference proteome</keyword>
<keyword evidence="2" id="KW-0238">DNA-binding</keyword>
<dbReference type="InterPro" id="IPR036390">
    <property type="entry name" value="WH_DNA-bd_sf"/>
</dbReference>